<dbReference type="InterPro" id="IPR029151">
    <property type="entry name" value="Sensor-like_sf"/>
</dbReference>
<dbReference type="SUPFAM" id="SSF158472">
    <property type="entry name" value="HAMP domain-like"/>
    <property type="match status" value="1"/>
</dbReference>
<dbReference type="PRINTS" id="PR00344">
    <property type="entry name" value="BCTRLSENSOR"/>
</dbReference>
<dbReference type="Pfam" id="PF02743">
    <property type="entry name" value="dCache_1"/>
    <property type="match status" value="1"/>
</dbReference>
<dbReference type="Proteomes" id="UP000092403">
    <property type="component" value="Unassembled WGS sequence"/>
</dbReference>
<dbReference type="InterPro" id="IPR003594">
    <property type="entry name" value="HATPase_dom"/>
</dbReference>
<dbReference type="EMBL" id="LNGE01000023">
    <property type="protein sequence ID" value="KYC45279.1"/>
    <property type="molecule type" value="Genomic_DNA"/>
</dbReference>
<dbReference type="Pfam" id="PF00512">
    <property type="entry name" value="HisKA"/>
    <property type="match status" value="1"/>
</dbReference>
<dbReference type="Proteomes" id="UP000091929">
    <property type="component" value="Unassembled WGS sequence"/>
</dbReference>
<keyword evidence="4" id="KW-1003">Cell membrane</keyword>
<dbReference type="InterPro" id="IPR003660">
    <property type="entry name" value="HAMP_dom"/>
</dbReference>
<dbReference type="Proteomes" id="UP000092401">
    <property type="component" value="Unassembled WGS sequence"/>
</dbReference>
<evidence type="ECO:0000256" key="14">
    <source>
        <dbReference type="SAM" id="Coils"/>
    </source>
</evidence>
<proteinExistence type="predicted"/>
<keyword evidence="12" id="KW-0902">Two-component regulatory system</keyword>
<dbReference type="Gene3D" id="6.10.340.10">
    <property type="match status" value="1"/>
</dbReference>
<evidence type="ECO:0000256" key="7">
    <source>
        <dbReference type="ARBA" id="ARBA00022692"/>
    </source>
</evidence>
<dbReference type="InterPro" id="IPR005467">
    <property type="entry name" value="His_kinase_dom"/>
</dbReference>
<dbReference type="InterPro" id="IPR003661">
    <property type="entry name" value="HisK_dim/P_dom"/>
</dbReference>
<evidence type="ECO:0000313" key="18">
    <source>
        <dbReference type="EMBL" id="KYC45279.1"/>
    </source>
</evidence>
<evidence type="ECO:0000256" key="13">
    <source>
        <dbReference type="ARBA" id="ARBA00023136"/>
    </source>
</evidence>
<gene>
    <name evidence="18" type="ORF">APG10_00982</name>
    <name evidence="19" type="ORF">APG11_00050</name>
    <name evidence="20" type="ORF">APG12_00049</name>
</gene>
<keyword evidence="14" id="KW-0175">Coiled coil</keyword>
<keyword evidence="7 15" id="KW-0812">Transmembrane</keyword>
<dbReference type="PANTHER" id="PTHR43711">
    <property type="entry name" value="TWO-COMPONENT HISTIDINE KINASE"/>
    <property type="match status" value="1"/>
</dbReference>
<evidence type="ECO:0000256" key="12">
    <source>
        <dbReference type="ARBA" id="ARBA00023012"/>
    </source>
</evidence>
<keyword evidence="10" id="KW-0067">ATP-binding</keyword>
<evidence type="ECO:0000256" key="9">
    <source>
        <dbReference type="ARBA" id="ARBA00022777"/>
    </source>
</evidence>
<dbReference type="EMBL" id="LNJC01000001">
    <property type="protein sequence ID" value="KYC51387.1"/>
    <property type="molecule type" value="Genomic_DNA"/>
</dbReference>
<dbReference type="GO" id="GO:0000155">
    <property type="term" value="F:phosphorelay sensor kinase activity"/>
    <property type="evidence" value="ECO:0007669"/>
    <property type="project" value="InterPro"/>
</dbReference>
<dbReference type="CDD" id="cd00082">
    <property type="entry name" value="HisKA"/>
    <property type="match status" value="1"/>
</dbReference>
<feature type="domain" description="Histidine kinase" evidence="16">
    <location>
        <begin position="441"/>
        <end position="657"/>
    </location>
</feature>
<accession>A0A150IJW6</accession>
<dbReference type="PROSITE" id="PS50109">
    <property type="entry name" value="HIS_KIN"/>
    <property type="match status" value="1"/>
</dbReference>
<comment type="caution">
    <text evidence="18">The sequence shown here is derived from an EMBL/GenBank/DDBJ whole genome shotgun (WGS) entry which is preliminary data.</text>
</comment>
<feature type="coiled-coil region" evidence="14">
    <location>
        <begin position="386"/>
        <end position="441"/>
    </location>
</feature>
<dbReference type="EMBL" id="LNGF01000001">
    <property type="protein sequence ID" value="KYC48739.1"/>
    <property type="molecule type" value="Genomic_DNA"/>
</dbReference>
<dbReference type="GO" id="GO:0005886">
    <property type="term" value="C:plasma membrane"/>
    <property type="evidence" value="ECO:0007669"/>
    <property type="project" value="UniProtKB-SubCell"/>
</dbReference>
<dbReference type="SUPFAM" id="SSF55874">
    <property type="entry name" value="ATPase domain of HSP90 chaperone/DNA topoisomerase II/histidine kinase"/>
    <property type="match status" value="1"/>
</dbReference>
<evidence type="ECO:0000256" key="1">
    <source>
        <dbReference type="ARBA" id="ARBA00000085"/>
    </source>
</evidence>
<keyword evidence="11 15" id="KW-1133">Transmembrane helix</keyword>
<evidence type="ECO:0000313" key="21">
    <source>
        <dbReference type="Proteomes" id="UP000091929"/>
    </source>
</evidence>
<evidence type="ECO:0000313" key="20">
    <source>
        <dbReference type="EMBL" id="KYC51387.1"/>
    </source>
</evidence>
<dbReference type="SMART" id="SM00388">
    <property type="entry name" value="HisKA"/>
    <property type="match status" value="1"/>
</dbReference>
<dbReference type="InterPro" id="IPR050736">
    <property type="entry name" value="Sensor_HK_Regulatory"/>
</dbReference>
<reference evidence="21 22" key="1">
    <citation type="journal article" date="2016" name="ISME J.">
        <title>Chasing the elusive Euryarchaeota class WSA2: genomes reveal a uniquely fastidious methyl-reducing methanogen.</title>
        <authorList>
            <person name="Nobu M.K."/>
            <person name="Narihiro T."/>
            <person name="Kuroda K."/>
            <person name="Mei R."/>
            <person name="Liu W.T."/>
        </authorList>
    </citation>
    <scope>NUCLEOTIDE SEQUENCE [LARGE SCALE GENOMIC DNA]</scope>
    <source>
        <strain evidence="18">B03fssc0709_Meth_Bin005</strain>
        <strain evidence="19">B15fssc0709_Meth_Bin003</strain>
        <strain evidence="20">BMIXfssc0709_Meth_Bin006</strain>
    </source>
</reference>
<keyword evidence="8" id="KW-0547">Nucleotide-binding</keyword>
<keyword evidence="9 18" id="KW-0418">Kinase</keyword>
<evidence type="ECO:0000256" key="15">
    <source>
        <dbReference type="SAM" id="Phobius"/>
    </source>
</evidence>
<protein>
    <recommendedName>
        <fullName evidence="3">histidine kinase</fullName>
        <ecNumber evidence="3">2.7.13.3</ecNumber>
    </recommendedName>
</protein>
<accession>A0A150IUQ9</accession>
<evidence type="ECO:0000256" key="10">
    <source>
        <dbReference type="ARBA" id="ARBA00022840"/>
    </source>
</evidence>
<dbReference type="SMART" id="SM00304">
    <property type="entry name" value="HAMP"/>
    <property type="match status" value="1"/>
</dbReference>
<dbReference type="SUPFAM" id="SSF47384">
    <property type="entry name" value="Homodimeric domain of signal transducing histidine kinase"/>
    <property type="match status" value="1"/>
</dbReference>
<dbReference type="Gene3D" id="3.30.450.20">
    <property type="entry name" value="PAS domain"/>
    <property type="match status" value="1"/>
</dbReference>
<dbReference type="InterPro" id="IPR036890">
    <property type="entry name" value="HATPase_C_sf"/>
</dbReference>
<evidence type="ECO:0000256" key="5">
    <source>
        <dbReference type="ARBA" id="ARBA00022553"/>
    </source>
</evidence>
<evidence type="ECO:0000259" key="17">
    <source>
        <dbReference type="PROSITE" id="PS50885"/>
    </source>
</evidence>
<keyword evidence="13 15" id="KW-0472">Membrane</keyword>
<comment type="catalytic activity">
    <reaction evidence="1">
        <text>ATP + protein L-histidine = ADP + protein N-phospho-L-histidine.</text>
        <dbReference type="EC" id="2.7.13.3"/>
    </reaction>
</comment>
<evidence type="ECO:0000256" key="2">
    <source>
        <dbReference type="ARBA" id="ARBA00004651"/>
    </source>
</evidence>
<dbReference type="CDD" id="cd18773">
    <property type="entry name" value="PDC1_HK_sensor"/>
    <property type="match status" value="1"/>
</dbReference>
<comment type="subcellular location">
    <subcellularLocation>
        <location evidence="2">Cell membrane</location>
        <topology evidence="2">Multi-pass membrane protein</topology>
    </subcellularLocation>
</comment>
<dbReference type="SUPFAM" id="SSF103190">
    <property type="entry name" value="Sensory domain-like"/>
    <property type="match status" value="1"/>
</dbReference>
<dbReference type="SMART" id="SM00387">
    <property type="entry name" value="HATPase_c"/>
    <property type="match status" value="1"/>
</dbReference>
<sequence>MVSIPFLRRIRNKFIATYLIVLLVPVLAIGYYSINFTIDYLQSDALKVVEQQAEITAKEIEKSLGVAESDIDFLSQSSSLRALVDARNRGSIIEYIVYRERLIEEFYNFANSKKAYSSVVYIEESGREIVKVVYNWNQTFIATTSALYNVSDEEYFQKTMTLSRGQLYVSSLELTSQIKTESGDLVVSYAKPVFDSNGIRRGVVVISFPAQRVLSPILEISARSNLNTFILNKQGYYISKTGTSTVANPYYAGESFIDQYRAQGFLKILSGTSGTISEGTDQIIAYSPVFPSSTDRSNFWIVVVTYSTRSIFEPITVFENSFILIVMSTILIAVFFGVIMADRITRPLRKLVYASRSLAEGDLNPKIDINSEDEVGELAKAFGDMSKDLKKSYEDLERKVKERTLELQKANKKLSETNIELVELNKKISEANKLKSQFLANITHELRTPLTSIIGFSEVVLNEAKLNEEQADYLETILRNGEILLKLINDILELSRLDAGKSKLYLTEFNLQDAINKTLKIVSPLTKDKNIWVSLNVQDVENIVADEDKIVEILLNLLTNAIKFNVEDGKIVVRAFRVDDHVRIEIQDTGIGINKEELDVIFDEFRQLDSSETKAYRGTGLGLSISKHYVEMHGGLIWAESEPGKGSTFIVEIPIETEEEE</sequence>
<evidence type="ECO:0000256" key="8">
    <source>
        <dbReference type="ARBA" id="ARBA00022741"/>
    </source>
</evidence>
<dbReference type="InterPro" id="IPR004358">
    <property type="entry name" value="Sig_transdc_His_kin-like_C"/>
</dbReference>
<accession>A0A150J2D0</accession>
<dbReference type="GO" id="GO:0005524">
    <property type="term" value="F:ATP binding"/>
    <property type="evidence" value="ECO:0007669"/>
    <property type="project" value="UniProtKB-KW"/>
</dbReference>
<dbReference type="Pfam" id="PF02518">
    <property type="entry name" value="HATPase_c"/>
    <property type="match status" value="1"/>
</dbReference>
<dbReference type="FunFam" id="1.10.287.130:FF:000004">
    <property type="entry name" value="Ethylene receptor 1"/>
    <property type="match status" value="1"/>
</dbReference>
<dbReference type="AlphaFoldDB" id="A0A150IJW6"/>
<evidence type="ECO:0000256" key="11">
    <source>
        <dbReference type="ARBA" id="ARBA00022989"/>
    </source>
</evidence>
<keyword evidence="5" id="KW-0597">Phosphoprotein</keyword>
<evidence type="ECO:0000256" key="4">
    <source>
        <dbReference type="ARBA" id="ARBA00022475"/>
    </source>
</evidence>
<dbReference type="InterPro" id="IPR033479">
    <property type="entry name" value="dCache_1"/>
</dbReference>
<dbReference type="FunFam" id="3.30.565.10:FF:000023">
    <property type="entry name" value="PAS domain-containing sensor histidine kinase"/>
    <property type="match status" value="1"/>
</dbReference>
<evidence type="ECO:0000313" key="22">
    <source>
        <dbReference type="Proteomes" id="UP000092401"/>
    </source>
</evidence>
<keyword evidence="6" id="KW-0808">Transferase</keyword>
<name>A0A150IJW6_9EURY</name>
<dbReference type="CDD" id="cd16922">
    <property type="entry name" value="HATPase_EvgS-ArcB-TorS-like"/>
    <property type="match status" value="1"/>
</dbReference>
<feature type="domain" description="HAMP" evidence="17">
    <location>
        <begin position="342"/>
        <end position="394"/>
    </location>
</feature>
<dbReference type="PANTHER" id="PTHR43711:SF26">
    <property type="entry name" value="SENSOR HISTIDINE KINASE RCSC"/>
    <property type="match status" value="1"/>
</dbReference>
<dbReference type="InterPro" id="IPR036097">
    <property type="entry name" value="HisK_dim/P_sf"/>
</dbReference>
<dbReference type="PROSITE" id="PS50885">
    <property type="entry name" value="HAMP"/>
    <property type="match status" value="1"/>
</dbReference>
<evidence type="ECO:0000256" key="6">
    <source>
        <dbReference type="ARBA" id="ARBA00022679"/>
    </source>
</evidence>
<dbReference type="CDD" id="cd06225">
    <property type="entry name" value="HAMP"/>
    <property type="match status" value="1"/>
</dbReference>
<evidence type="ECO:0000313" key="19">
    <source>
        <dbReference type="EMBL" id="KYC48739.1"/>
    </source>
</evidence>
<dbReference type="EC" id="2.7.13.3" evidence="3"/>
<dbReference type="Gene3D" id="3.30.565.10">
    <property type="entry name" value="Histidine kinase-like ATPase, C-terminal domain"/>
    <property type="match status" value="1"/>
</dbReference>
<evidence type="ECO:0000256" key="3">
    <source>
        <dbReference type="ARBA" id="ARBA00012438"/>
    </source>
</evidence>
<feature type="transmembrane region" description="Helical" evidence="15">
    <location>
        <begin position="322"/>
        <end position="341"/>
    </location>
</feature>
<dbReference type="Gene3D" id="1.10.287.130">
    <property type="match status" value="1"/>
</dbReference>
<organism evidence="18 22">
    <name type="scientific">Candidatus Methanofastidiosum methylothiophilum</name>
    <dbReference type="NCBI Taxonomy" id="1705564"/>
    <lineage>
        <taxon>Archaea</taxon>
        <taxon>Methanobacteriati</taxon>
        <taxon>Methanobacteriota</taxon>
        <taxon>Stenosarchaea group</taxon>
        <taxon>Candidatus Methanofastidiosia</taxon>
        <taxon>Candidatus Methanofastidiosales</taxon>
        <taxon>Candidatus Methanofastidiosaceae</taxon>
        <taxon>Candidatus Methanofastidiosum</taxon>
    </lineage>
</organism>
<dbReference type="Pfam" id="PF00672">
    <property type="entry name" value="HAMP"/>
    <property type="match status" value="1"/>
</dbReference>
<evidence type="ECO:0000259" key="16">
    <source>
        <dbReference type="PROSITE" id="PS50109"/>
    </source>
</evidence>